<comment type="catalytic activity">
    <reaction evidence="6">
        <text>orotidine 5'-phosphate + diphosphate = orotate + 5-phospho-alpha-D-ribose 1-diphosphate</text>
        <dbReference type="Rhea" id="RHEA:10380"/>
        <dbReference type="ChEBI" id="CHEBI:30839"/>
        <dbReference type="ChEBI" id="CHEBI:33019"/>
        <dbReference type="ChEBI" id="CHEBI:57538"/>
        <dbReference type="ChEBI" id="CHEBI:58017"/>
        <dbReference type="EC" id="2.4.2.10"/>
    </reaction>
</comment>
<comment type="similarity">
    <text evidence="6">Belongs to the purine/pyrimidine phosphoribosyltransferase family. PyrE subfamily.</text>
</comment>
<feature type="binding site" evidence="6">
    <location>
        <position position="127"/>
    </location>
    <ligand>
        <name>orotate</name>
        <dbReference type="ChEBI" id="CHEBI:30839"/>
    </ligand>
</feature>
<feature type="domain" description="Phosphoribosyltransferase" evidence="7">
    <location>
        <begin position="60"/>
        <end position="170"/>
    </location>
</feature>
<comment type="caution">
    <text evidence="6">Lacks conserved residue(s) required for the propagation of feature annotation.</text>
</comment>
<dbReference type="EMBL" id="PFBK01000008">
    <property type="protein sequence ID" value="PIR83724.1"/>
    <property type="molecule type" value="Genomic_DNA"/>
</dbReference>
<dbReference type="HAMAP" id="MF_01208">
    <property type="entry name" value="PyrE"/>
    <property type="match status" value="1"/>
</dbReference>
<dbReference type="Gene3D" id="3.40.50.2020">
    <property type="match status" value="1"/>
</dbReference>
<keyword evidence="3 6" id="KW-0328">Glycosyltransferase</keyword>
<dbReference type="SUPFAM" id="SSF53271">
    <property type="entry name" value="PRTase-like"/>
    <property type="match status" value="1"/>
</dbReference>
<sequence length="209" mass="22836">MMNEDQVLELLQKVGAFRSGHFVLTSGRHADSYILKDAMYAYTRETSRVCREMAERFKDAGVEAVIGPAVGAALLAQWTAYHMSELTGREVFGVYADKDGQGGFIIKRGYDMVIQGKKTLVVEDLTTTGGSIAKVVEAVRGVGADVVGAIALVNRGEVKKEQVGNPRVFDQLLSVHLESWDEKECELCEKGIPVNTDIGHGKEFLARKG</sequence>
<dbReference type="CDD" id="cd06223">
    <property type="entry name" value="PRTases_typeI"/>
    <property type="match status" value="1"/>
</dbReference>
<evidence type="ECO:0000256" key="2">
    <source>
        <dbReference type="ARBA" id="ARBA00011971"/>
    </source>
</evidence>
<evidence type="ECO:0000259" key="7">
    <source>
        <dbReference type="Pfam" id="PF00156"/>
    </source>
</evidence>
<dbReference type="Pfam" id="PF00156">
    <property type="entry name" value="Pribosyltran"/>
    <property type="match status" value="1"/>
</dbReference>
<keyword evidence="6" id="KW-0460">Magnesium</keyword>
<dbReference type="AlphaFoldDB" id="A0A2H0UBC7"/>
<accession>A0A2H0UBC7</accession>
<evidence type="ECO:0000256" key="5">
    <source>
        <dbReference type="ARBA" id="ARBA00022975"/>
    </source>
</evidence>
<feature type="binding site" evidence="6">
    <location>
        <position position="155"/>
    </location>
    <ligand>
        <name>orotate</name>
        <dbReference type="ChEBI" id="CHEBI:30839"/>
    </ligand>
</feature>
<feature type="binding site" description="in other chain" evidence="6">
    <location>
        <position position="98"/>
    </location>
    <ligand>
        <name>5-phospho-alpha-D-ribose 1-diphosphate</name>
        <dbReference type="ChEBI" id="CHEBI:58017"/>
        <note>ligand shared between dimeric partners</note>
    </ligand>
</feature>
<dbReference type="PANTHER" id="PTHR19278">
    <property type="entry name" value="OROTATE PHOSPHORIBOSYLTRANSFERASE"/>
    <property type="match status" value="1"/>
</dbReference>
<name>A0A2H0UBC7_9BACT</name>
<feature type="binding site" description="in other chain" evidence="6">
    <location>
        <begin position="123"/>
        <end position="131"/>
    </location>
    <ligand>
        <name>5-phospho-alpha-D-ribose 1-diphosphate</name>
        <dbReference type="ChEBI" id="CHEBI:58017"/>
        <note>ligand shared between dimeric partners</note>
    </ligand>
</feature>
<dbReference type="Proteomes" id="UP000231192">
    <property type="component" value="Unassembled WGS sequence"/>
</dbReference>
<comment type="function">
    <text evidence="6">Catalyzes the transfer of a ribosyl phosphate group from 5-phosphoribose 1-diphosphate to orotate, leading to the formation of orotidine monophosphate (OMP).</text>
</comment>
<reference evidence="9" key="1">
    <citation type="submission" date="2017-09" db="EMBL/GenBank/DDBJ databases">
        <title>Depth-based differentiation of microbial function through sediment-hosted aquifers and enrichment of novel symbionts in the deep terrestrial subsurface.</title>
        <authorList>
            <person name="Probst A.J."/>
            <person name="Ladd B."/>
            <person name="Jarett J.K."/>
            <person name="Geller-Mcgrath D.E."/>
            <person name="Sieber C.M.K."/>
            <person name="Emerson J.B."/>
            <person name="Anantharaman K."/>
            <person name="Thomas B.C."/>
            <person name="Malmstrom R."/>
            <person name="Stieglmeier M."/>
            <person name="Klingl A."/>
            <person name="Woyke T."/>
            <person name="Ryan C.M."/>
            <person name="Banfield J.F."/>
        </authorList>
    </citation>
    <scope>NUCLEOTIDE SEQUENCE [LARGE SCALE GENOMIC DNA]</scope>
</reference>
<dbReference type="GO" id="GO:0044205">
    <property type="term" value="P:'de novo' UMP biosynthetic process"/>
    <property type="evidence" value="ECO:0007669"/>
    <property type="project" value="UniProtKB-UniRule"/>
</dbReference>
<comment type="cofactor">
    <cofactor evidence="6">
        <name>Mg(2+)</name>
        <dbReference type="ChEBI" id="CHEBI:18420"/>
    </cofactor>
</comment>
<evidence type="ECO:0000313" key="8">
    <source>
        <dbReference type="EMBL" id="PIR83724.1"/>
    </source>
</evidence>
<dbReference type="InterPro" id="IPR023031">
    <property type="entry name" value="OPRT"/>
</dbReference>
<dbReference type="UniPathway" id="UPA00070">
    <property type="reaction ID" value="UER00119"/>
</dbReference>
<evidence type="ECO:0000256" key="3">
    <source>
        <dbReference type="ARBA" id="ARBA00022676"/>
    </source>
</evidence>
<evidence type="ECO:0000313" key="9">
    <source>
        <dbReference type="Proteomes" id="UP000231192"/>
    </source>
</evidence>
<comment type="caution">
    <text evidence="8">The sequence shown here is derived from an EMBL/GenBank/DDBJ whole genome shotgun (WGS) entry which is preliminary data.</text>
</comment>
<dbReference type="InterPro" id="IPR029057">
    <property type="entry name" value="PRTase-like"/>
</dbReference>
<dbReference type="EC" id="2.4.2.10" evidence="2 6"/>
<dbReference type="GO" id="GO:0019856">
    <property type="term" value="P:pyrimidine nucleobase biosynthetic process"/>
    <property type="evidence" value="ECO:0007669"/>
    <property type="project" value="TreeGrafter"/>
</dbReference>
<dbReference type="GO" id="GO:0000287">
    <property type="term" value="F:magnesium ion binding"/>
    <property type="evidence" value="ECO:0007669"/>
    <property type="project" value="UniProtKB-UniRule"/>
</dbReference>
<dbReference type="InterPro" id="IPR000836">
    <property type="entry name" value="PRTase_dom"/>
</dbReference>
<proteinExistence type="inferred from homology"/>
<gene>
    <name evidence="6" type="primary">pyrE</name>
    <name evidence="8" type="ORF">COU18_03555</name>
</gene>
<dbReference type="GO" id="GO:0004588">
    <property type="term" value="F:orotate phosphoribosyltransferase activity"/>
    <property type="evidence" value="ECO:0007669"/>
    <property type="project" value="UniProtKB-UniRule"/>
</dbReference>
<dbReference type="PANTHER" id="PTHR19278:SF9">
    <property type="entry name" value="URIDINE 5'-MONOPHOSPHATE SYNTHASE"/>
    <property type="match status" value="1"/>
</dbReference>
<keyword evidence="4 6" id="KW-0808">Transferase</keyword>
<evidence type="ECO:0000256" key="1">
    <source>
        <dbReference type="ARBA" id="ARBA00004889"/>
    </source>
</evidence>
<evidence type="ECO:0000256" key="6">
    <source>
        <dbReference type="HAMAP-Rule" id="MF_01208"/>
    </source>
</evidence>
<comment type="subunit">
    <text evidence="6">Homodimer.</text>
</comment>
<organism evidence="8 9">
    <name type="scientific">Candidatus Kaiserbacteria bacterium CG10_big_fil_rev_8_21_14_0_10_51_14</name>
    <dbReference type="NCBI Taxonomy" id="1974610"/>
    <lineage>
        <taxon>Bacteria</taxon>
        <taxon>Candidatus Kaiseribacteriota</taxon>
    </lineage>
</organism>
<protein>
    <recommendedName>
        <fullName evidence="2 6">Orotate phosphoribosyltransferase</fullName>
        <shortName evidence="6">OPRT</shortName>
        <shortName evidence="6">OPRTase</shortName>
        <ecNumber evidence="2 6">2.4.2.10</ecNumber>
    </recommendedName>
</protein>
<evidence type="ECO:0000256" key="4">
    <source>
        <dbReference type="ARBA" id="ARBA00022679"/>
    </source>
</evidence>
<comment type="pathway">
    <text evidence="1 6">Pyrimidine metabolism; UMP biosynthesis via de novo pathway; UMP from orotate: step 1/2.</text>
</comment>
<keyword evidence="5 6" id="KW-0665">Pyrimidine biosynthesis</keyword>